<evidence type="ECO:0000256" key="7">
    <source>
        <dbReference type="ARBA" id="ARBA00022723"/>
    </source>
</evidence>
<dbReference type="GO" id="GO:0016020">
    <property type="term" value="C:membrane"/>
    <property type="evidence" value="ECO:0007669"/>
    <property type="project" value="UniProtKB-SubCell"/>
</dbReference>
<gene>
    <name evidence="16" type="ORF">FDP41_005925</name>
</gene>
<dbReference type="GO" id="GO:0016491">
    <property type="term" value="F:oxidoreductase activity"/>
    <property type="evidence" value="ECO:0007669"/>
    <property type="project" value="UniProtKB-KW"/>
</dbReference>
<keyword evidence="7 13" id="KW-0479">Metal-binding</keyword>
<sequence length="442" mass="49908">MSSMPPPPTSSTMLPSPTTTSYYSREQVAAHSSENDCWMICHGLVYDVTTYLNEHPGGVNLMMKNAGKDCTSDFEAMFHSPKARNILKKYLIGELLTEKNQSLGSSTTQRRSHLTNFANTNQIKTGFAPNMLSPFYTTSSSSSSSKPVEVNPYNKQQRVQTFKEPQLAQNNTNNSAPKPVMSKSMFMDYKVMLVQNITSDTKVFTLKLPSLSEFLPLKPGQHIQVAFPDKDSENNLLVRKYTPTSIENRGFFELTIKLYNNGKMSQKLSKIKIGDTISARGPFGLEELSERVLSSTKIIMICIGSGITPMYQIIKYVAKEIEEKTLMKLRKMILLYGNKTMQDIILEQNLTSISKEVSKGDFSLEIFHKVSREPQDYLNTFSTENVHYEAGRMDKLFLSKHASDTQVDHSCLFFICGTDEFVQQTKQFLSNNGHSQQNIIAF</sequence>
<evidence type="ECO:0000256" key="8">
    <source>
        <dbReference type="ARBA" id="ARBA00022827"/>
    </source>
</evidence>
<evidence type="ECO:0000256" key="5">
    <source>
        <dbReference type="ARBA" id="ARBA00022630"/>
    </source>
</evidence>
<dbReference type="GeneID" id="68113143"/>
<evidence type="ECO:0000256" key="9">
    <source>
        <dbReference type="ARBA" id="ARBA00023002"/>
    </source>
</evidence>
<evidence type="ECO:0000256" key="1">
    <source>
        <dbReference type="ARBA" id="ARBA00001974"/>
    </source>
</evidence>
<dbReference type="OrthoDB" id="432299at2759"/>
<feature type="domain" description="FAD-binding FR-type" evidence="15">
    <location>
        <begin position="184"/>
        <end position="289"/>
    </location>
</feature>
<evidence type="ECO:0000256" key="2">
    <source>
        <dbReference type="ARBA" id="ARBA00004370"/>
    </source>
</evidence>
<feature type="binding site" evidence="12">
    <location>
        <position position="263"/>
    </location>
    <ligand>
        <name>FAD</name>
        <dbReference type="ChEBI" id="CHEBI:57692"/>
    </ligand>
</feature>
<comment type="caution">
    <text evidence="16">The sequence shown here is derived from an EMBL/GenBank/DDBJ whole genome shotgun (WGS) entry which is preliminary data.</text>
</comment>
<keyword evidence="4 13" id="KW-0349">Heme</keyword>
<evidence type="ECO:0000313" key="16">
    <source>
        <dbReference type="EMBL" id="KAF0975172.1"/>
    </source>
</evidence>
<dbReference type="RefSeq" id="XP_044559885.1">
    <property type="nucleotide sequence ID" value="XM_044709503.1"/>
</dbReference>
<dbReference type="PRINTS" id="PR00406">
    <property type="entry name" value="CYTB5RDTASE"/>
</dbReference>
<dbReference type="Pfam" id="PF00173">
    <property type="entry name" value="Cyt-b5"/>
    <property type="match status" value="1"/>
</dbReference>
<dbReference type="InterPro" id="IPR001199">
    <property type="entry name" value="Cyt_B5-like_heme/steroid-bd"/>
</dbReference>
<comment type="similarity">
    <text evidence="3">Belongs to the flavoprotein pyridine nucleotide cytochrome reductase family.</text>
</comment>
<dbReference type="SUPFAM" id="SSF55856">
    <property type="entry name" value="Cytochrome b5-like heme/steroid binding domain"/>
    <property type="match status" value="1"/>
</dbReference>
<feature type="binding site" evidence="12">
    <location>
        <position position="264"/>
    </location>
    <ligand>
        <name>FAD</name>
        <dbReference type="ChEBI" id="CHEBI:57692"/>
    </ligand>
</feature>
<comment type="subcellular location">
    <subcellularLocation>
        <location evidence="2">Membrane</location>
    </subcellularLocation>
</comment>
<dbReference type="Pfam" id="PF00970">
    <property type="entry name" value="FAD_binding_6"/>
    <property type="match status" value="1"/>
</dbReference>
<dbReference type="SUPFAM" id="SSF63380">
    <property type="entry name" value="Riboflavin synthase domain-like"/>
    <property type="match status" value="1"/>
</dbReference>
<dbReference type="PRINTS" id="PR00363">
    <property type="entry name" value="CYTOCHROMEB5"/>
</dbReference>
<dbReference type="InterPro" id="IPR039261">
    <property type="entry name" value="FNR_nucleotide-bd"/>
</dbReference>
<keyword evidence="8 12" id="KW-0274">FAD</keyword>
<dbReference type="GO" id="GO:0020037">
    <property type="term" value="F:heme binding"/>
    <property type="evidence" value="ECO:0007669"/>
    <property type="project" value="UniProtKB-UniRule"/>
</dbReference>
<comment type="cofactor">
    <cofactor evidence="1 12">
        <name>FAD</name>
        <dbReference type="ChEBI" id="CHEBI:57692"/>
    </cofactor>
</comment>
<name>A0A6A5BJU8_NAEFO</name>
<dbReference type="InterPro" id="IPR017938">
    <property type="entry name" value="Riboflavin_synthase-like_b-brl"/>
</dbReference>
<dbReference type="VEuPathDB" id="AmoebaDB:NF0084590"/>
<dbReference type="GO" id="GO:0046872">
    <property type="term" value="F:metal ion binding"/>
    <property type="evidence" value="ECO:0007669"/>
    <property type="project" value="UniProtKB-UniRule"/>
</dbReference>
<dbReference type="PANTHER" id="PTHR19370:SF184">
    <property type="entry name" value="NADH-CYTOCHROME B5 REDUCTASE-LIKE"/>
    <property type="match status" value="1"/>
</dbReference>
<feature type="binding site" evidence="12">
    <location>
        <position position="257"/>
    </location>
    <ligand>
        <name>FAD</name>
        <dbReference type="ChEBI" id="CHEBI:57692"/>
    </ligand>
</feature>
<feature type="binding site" evidence="12">
    <location>
        <position position="308"/>
    </location>
    <ligand>
        <name>FAD</name>
        <dbReference type="ChEBI" id="CHEBI:57692"/>
    </ligand>
</feature>
<dbReference type="PROSITE" id="PS50255">
    <property type="entry name" value="CYTOCHROME_B5_2"/>
    <property type="match status" value="1"/>
</dbReference>
<dbReference type="PANTHER" id="PTHR19370">
    <property type="entry name" value="NADH-CYTOCHROME B5 REDUCTASE"/>
    <property type="match status" value="1"/>
</dbReference>
<organism evidence="16 17">
    <name type="scientific">Naegleria fowleri</name>
    <name type="common">Brain eating amoeba</name>
    <dbReference type="NCBI Taxonomy" id="5763"/>
    <lineage>
        <taxon>Eukaryota</taxon>
        <taxon>Discoba</taxon>
        <taxon>Heterolobosea</taxon>
        <taxon>Tetramitia</taxon>
        <taxon>Eutetramitia</taxon>
        <taxon>Vahlkampfiidae</taxon>
        <taxon>Naegleria</taxon>
    </lineage>
</organism>
<feature type="binding site" evidence="12">
    <location>
        <position position="239"/>
    </location>
    <ligand>
        <name>FAD</name>
        <dbReference type="ChEBI" id="CHEBI:57692"/>
    </ligand>
</feature>
<dbReference type="VEuPathDB" id="AmoebaDB:FDP41_005925"/>
<evidence type="ECO:0000313" key="17">
    <source>
        <dbReference type="Proteomes" id="UP000444721"/>
    </source>
</evidence>
<dbReference type="EMBL" id="VFQX01000048">
    <property type="protein sequence ID" value="KAF0975172.1"/>
    <property type="molecule type" value="Genomic_DNA"/>
</dbReference>
<evidence type="ECO:0000256" key="3">
    <source>
        <dbReference type="ARBA" id="ARBA00006105"/>
    </source>
</evidence>
<evidence type="ECO:0000256" key="4">
    <source>
        <dbReference type="ARBA" id="ARBA00022617"/>
    </source>
</evidence>
<accession>A0A6A5BJU8</accession>
<dbReference type="InterPro" id="IPR001834">
    <property type="entry name" value="CBR-like"/>
</dbReference>
<keyword evidence="17" id="KW-1185">Reference proteome</keyword>
<dbReference type="InterPro" id="IPR018506">
    <property type="entry name" value="Cyt_B5_heme-BS"/>
</dbReference>
<keyword evidence="5 12" id="KW-0285">Flavoprotein</keyword>
<keyword evidence="9" id="KW-0560">Oxidoreductase</keyword>
<keyword evidence="10 13" id="KW-0408">Iron</keyword>
<dbReference type="Gene3D" id="3.40.50.80">
    <property type="entry name" value="Nucleotide-binding domain of ferredoxin-NADP reductase (FNR) module"/>
    <property type="match status" value="1"/>
</dbReference>
<evidence type="ECO:0000256" key="10">
    <source>
        <dbReference type="ARBA" id="ARBA00023004"/>
    </source>
</evidence>
<evidence type="ECO:0000259" key="15">
    <source>
        <dbReference type="PROSITE" id="PS51384"/>
    </source>
</evidence>
<dbReference type="InterPro" id="IPR036400">
    <property type="entry name" value="Cyt_B5-like_heme/steroid_sf"/>
</dbReference>
<dbReference type="VEuPathDB" id="AmoebaDB:NfTy_044100"/>
<proteinExistence type="inferred from homology"/>
<dbReference type="OMA" id="KGAMQYS"/>
<dbReference type="Gene3D" id="2.40.30.10">
    <property type="entry name" value="Translation factors"/>
    <property type="match status" value="1"/>
</dbReference>
<dbReference type="Pfam" id="PF00175">
    <property type="entry name" value="NAD_binding_1"/>
    <property type="match status" value="1"/>
</dbReference>
<dbReference type="PROSITE" id="PS00191">
    <property type="entry name" value="CYTOCHROME_B5_1"/>
    <property type="match status" value="1"/>
</dbReference>
<dbReference type="InterPro" id="IPR017927">
    <property type="entry name" value="FAD-bd_FR_type"/>
</dbReference>
<dbReference type="SMART" id="SM01117">
    <property type="entry name" value="Cyt-b5"/>
    <property type="match status" value="1"/>
</dbReference>
<dbReference type="InterPro" id="IPR001433">
    <property type="entry name" value="OxRdtase_FAD/NAD-bd"/>
</dbReference>
<keyword evidence="6" id="KW-0812">Transmembrane</keyword>
<evidence type="ECO:0000256" key="12">
    <source>
        <dbReference type="PIRSR" id="PIRSR601834-1"/>
    </source>
</evidence>
<evidence type="ECO:0000256" key="11">
    <source>
        <dbReference type="ARBA" id="ARBA00023136"/>
    </source>
</evidence>
<dbReference type="Proteomes" id="UP000444721">
    <property type="component" value="Unassembled WGS sequence"/>
</dbReference>
<dbReference type="CDD" id="cd06183">
    <property type="entry name" value="cyt_b5_reduct_like"/>
    <property type="match status" value="1"/>
</dbReference>
<evidence type="ECO:0000259" key="14">
    <source>
        <dbReference type="PROSITE" id="PS50255"/>
    </source>
</evidence>
<feature type="binding site" evidence="12">
    <location>
        <position position="241"/>
    </location>
    <ligand>
        <name>FAD</name>
        <dbReference type="ChEBI" id="CHEBI:57692"/>
    </ligand>
</feature>
<protein>
    <recommendedName>
        <fullName evidence="18">Cytochrome-b5 reductase</fullName>
    </recommendedName>
</protein>
<dbReference type="AlphaFoldDB" id="A0A6A5BJU8"/>
<feature type="domain" description="Cytochrome b5 heme-binding" evidence="14">
    <location>
        <begin position="20"/>
        <end position="96"/>
    </location>
</feature>
<reference evidence="16 17" key="1">
    <citation type="journal article" date="2019" name="Sci. Rep.">
        <title>Nanopore sequencing improves the draft genome of the human pathogenic amoeba Naegleria fowleri.</title>
        <authorList>
            <person name="Liechti N."/>
            <person name="Schurch N."/>
            <person name="Bruggmann R."/>
            <person name="Wittwer M."/>
        </authorList>
    </citation>
    <scope>NUCLEOTIDE SEQUENCE [LARGE SCALE GENOMIC DNA]</scope>
    <source>
        <strain evidence="16 17">ATCC 30894</strain>
    </source>
</reference>
<evidence type="ECO:0008006" key="18">
    <source>
        <dbReference type="Google" id="ProtNLM"/>
    </source>
</evidence>
<keyword evidence="11" id="KW-0472">Membrane</keyword>
<feature type="binding site" evidence="12">
    <location>
        <position position="265"/>
    </location>
    <ligand>
        <name>FAD</name>
        <dbReference type="ChEBI" id="CHEBI:57692"/>
    </ligand>
</feature>
<dbReference type="InterPro" id="IPR008333">
    <property type="entry name" value="Cbr1-like_FAD-bd_dom"/>
</dbReference>
<evidence type="ECO:0000256" key="6">
    <source>
        <dbReference type="ARBA" id="ARBA00022692"/>
    </source>
</evidence>
<evidence type="ECO:0000256" key="13">
    <source>
        <dbReference type="RuleBase" id="RU362121"/>
    </source>
</evidence>
<dbReference type="FunFam" id="3.10.120.10:FF:000002">
    <property type="entry name" value="Cytochrome b5 type B"/>
    <property type="match status" value="1"/>
</dbReference>
<dbReference type="PROSITE" id="PS51384">
    <property type="entry name" value="FAD_FR"/>
    <property type="match status" value="1"/>
</dbReference>
<dbReference type="Gene3D" id="3.10.120.10">
    <property type="entry name" value="Cytochrome b5-like heme/steroid binding domain"/>
    <property type="match status" value="1"/>
</dbReference>
<dbReference type="SUPFAM" id="SSF52343">
    <property type="entry name" value="Ferredoxin reductase-like, C-terminal NADP-linked domain"/>
    <property type="match status" value="1"/>
</dbReference>
<comment type="similarity">
    <text evidence="13">Belongs to the cytochrome b5 family.</text>
</comment>